<evidence type="ECO:0000259" key="7">
    <source>
        <dbReference type="Pfam" id="PF08244"/>
    </source>
</evidence>
<reference evidence="8" key="1">
    <citation type="submission" date="2022-03" db="EMBL/GenBank/DDBJ databases">
        <authorList>
            <person name="Lindestad O."/>
        </authorList>
    </citation>
    <scope>NUCLEOTIDE SEQUENCE</scope>
</reference>
<evidence type="ECO:0000256" key="3">
    <source>
        <dbReference type="ARBA" id="ARBA00023295"/>
    </source>
</evidence>
<organism evidence="8 9">
    <name type="scientific">Pararge aegeria aegeria</name>
    <dbReference type="NCBI Taxonomy" id="348720"/>
    <lineage>
        <taxon>Eukaryota</taxon>
        <taxon>Metazoa</taxon>
        <taxon>Ecdysozoa</taxon>
        <taxon>Arthropoda</taxon>
        <taxon>Hexapoda</taxon>
        <taxon>Insecta</taxon>
        <taxon>Pterygota</taxon>
        <taxon>Neoptera</taxon>
        <taxon>Endopterygota</taxon>
        <taxon>Lepidoptera</taxon>
        <taxon>Glossata</taxon>
        <taxon>Ditrysia</taxon>
        <taxon>Papilionoidea</taxon>
        <taxon>Nymphalidae</taxon>
        <taxon>Satyrinae</taxon>
        <taxon>Satyrini</taxon>
        <taxon>Parargina</taxon>
        <taxon>Pararge</taxon>
    </lineage>
</organism>
<dbReference type="GO" id="GO:0005737">
    <property type="term" value="C:cytoplasm"/>
    <property type="evidence" value="ECO:0007669"/>
    <property type="project" value="InterPro"/>
</dbReference>
<protein>
    <recommendedName>
        <fullName evidence="4">Sucrose-6-phosphate hydrolase</fullName>
        <ecNumber evidence="4">3.2.1.26</ecNumber>
    </recommendedName>
</protein>
<comment type="similarity">
    <text evidence="1 4">Belongs to the glycosyl hydrolase 32 family.</text>
</comment>
<dbReference type="Pfam" id="PF00251">
    <property type="entry name" value="Glyco_hydro_32N"/>
    <property type="match status" value="1"/>
</dbReference>
<feature type="domain" description="Glycosyl hydrolase family 32 N-terminal" evidence="6">
    <location>
        <begin position="31"/>
        <end position="338"/>
    </location>
</feature>
<dbReference type="InterPro" id="IPR001362">
    <property type="entry name" value="Glyco_hydro_32"/>
</dbReference>
<evidence type="ECO:0000256" key="4">
    <source>
        <dbReference type="RuleBase" id="RU362110"/>
    </source>
</evidence>
<dbReference type="InterPro" id="IPR018053">
    <property type="entry name" value="Glyco_hydro_32_AS"/>
</dbReference>
<dbReference type="SUPFAM" id="SSF75005">
    <property type="entry name" value="Arabinanase/levansucrase/invertase"/>
    <property type="match status" value="1"/>
</dbReference>
<dbReference type="PROSITE" id="PS00609">
    <property type="entry name" value="GLYCOSYL_HYDROL_F32"/>
    <property type="match status" value="1"/>
</dbReference>
<dbReference type="NCBIfam" id="TIGR01322">
    <property type="entry name" value="scrB_fam"/>
    <property type="match status" value="1"/>
</dbReference>
<keyword evidence="5" id="KW-0732">Signal</keyword>
<dbReference type="GO" id="GO:0004564">
    <property type="term" value="F:beta-fructofuranosidase activity"/>
    <property type="evidence" value="ECO:0007669"/>
    <property type="project" value="UniProtKB-EC"/>
</dbReference>
<evidence type="ECO:0000256" key="2">
    <source>
        <dbReference type="ARBA" id="ARBA00022801"/>
    </source>
</evidence>
<dbReference type="CDD" id="cd18623">
    <property type="entry name" value="GH32_ScrB-like"/>
    <property type="match status" value="1"/>
</dbReference>
<comment type="catalytic activity">
    <reaction evidence="4">
        <text>Hydrolysis of terminal non-reducing beta-D-fructofuranoside residues in beta-D-fructofuranosides.</text>
        <dbReference type="EC" id="3.2.1.26"/>
    </reaction>
</comment>
<dbReference type="AlphaFoldDB" id="A0A8S4SGA3"/>
<evidence type="ECO:0000256" key="5">
    <source>
        <dbReference type="SAM" id="SignalP"/>
    </source>
</evidence>
<accession>A0A8S4SGA3</accession>
<gene>
    <name evidence="8" type="primary">jg11557</name>
    <name evidence="8" type="ORF">PAEG_LOCUS26154</name>
</gene>
<dbReference type="InterPro" id="IPR023296">
    <property type="entry name" value="Glyco_hydro_beta-prop_sf"/>
</dbReference>
<keyword evidence="9" id="KW-1185">Reference proteome</keyword>
<dbReference type="GO" id="GO:0005975">
    <property type="term" value="P:carbohydrate metabolic process"/>
    <property type="evidence" value="ECO:0007669"/>
    <property type="project" value="InterPro"/>
</dbReference>
<dbReference type="OrthoDB" id="202537at2759"/>
<evidence type="ECO:0000259" key="6">
    <source>
        <dbReference type="Pfam" id="PF00251"/>
    </source>
</evidence>
<dbReference type="Pfam" id="PF08244">
    <property type="entry name" value="Glyco_hydro_32C"/>
    <property type="match status" value="1"/>
</dbReference>
<feature type="domain" description="Glycosyl hydrolase family 32 C-terminal" evidence="7">
    <location>
        <begin position="386"/>
        <end position="455"/>
    </location>
</feature>
<comment type="caution">
    <text evidence="8">The sequence shown here is derived from an EMBL/GenBank/DDBJ whole genome shotgun (WGS) entry which is preliminary data.</text>
</comment>
<proteinExistence type="inferred from homology"/>
<keyword evidence="3 4" id="KW-0326">Glycosidase</keyword>
<evidence type="ECO:0000313" key="9">
    <source>
        <dbReference type="Proteomes" id="UP000838756"/>
    </source>
</evidence>
<keyword evidence="2 4" id="KW-0378">Hydrolase</keyword>
<dbReference type="SUPFAM" id="SSF49899">
    <property type="entry name" value="Concanavalin A-like lectins/glucanases"/>
    <property type="match status" value="1"/>
</dbReference>
<dbReference type="PANTHER" id="PTHR43101">
    <property type="entry name" value="BETA-FRUCTOSIDASE"/>
    <property type="match status" value="1"/>
</dbReference>
<sequence>MGALCKNLIIFMFVNSINAEITNDRYYPRYHLAPPQGWMNDPNGFSVFQQEYHVFYQYNPDSALEAGTAHWGHAKSRDLLNWQHLPIAMYPNETYDSSGVFSGSALIEDDTMYLYYTAHTNHPGETPNHEEHQALAISTDGVNVVKYQNNPLIEGADRQPDFRDPKVWKHGDTYYMVLGNQFTKNDTRLGRVLLYSSKDKYNWSEVAIIGESDGSLGYMWECPDFFQLDGHFILLMSPQGIPAEGDKYKNLHQTGYIVGDFDYRTLTFKPTTSFQELDHGHDVYATQTILDNKGRRLVLAWFDMWETNYPEQLDGFTGQITIPRILTLSKDFRLVQRPVPEIRAARTNIVYTGQASGGTVATLENKAGEINIRASALYDLEFFIEGINASVQIYYNASSGQISLDRGGDDGLRRTEWQPANVLILNIYVDASSIEVFCGAGEVTLSSRYFPDGPVSVRLGDSSEASQFRVINMRSTVPIN</sequence>
<dbReference type="EC" id="3.2.1.26" evidence="4"/>
<dbReference type="Proteomes" id="UP000838756">
    <property type="component" value="Unassembled WGS sequence"/>
</dbReference>
<dbReference type="PANTHER" id="PTHR43101:SF1">
    <property type="entry name" value="BETA-FRUCTOSIDASE"/>
    <property type="match status" value="1"/>
</dbReference>
<name>A0A8S4SGA3_9NEOP</name>
<feature type="signal peptide" evidence="5">
    <location>
        <begin position="1"/>
        <end position="19"/>
    </location>
</feature>
<feature type="chain" id="PRO_5035879944" description="Sucrose-6-phosphate hydrolase" evidence="5">
    <location>
        <begin position="20"/>
        <end position="480"/>
    </location>
</feature>
<dbReference type="EMBL" id="CAKXAJ010026375">
    <property type="protein sequence ID" value="CAH2267654.1"/>
    <property type="molecule type" value="Genomic_DNA"/>
</dbReference>
<dbReference type="Gene3D" id="2.115.10.20">
    <property type="entry name" value="Glycosyl hydrolase domain, family 43"/>
    <property type="match status" value="1"/>
</dbReference>
<dbReference type="InterPro" id="IPR006232">
    <property type="entry name" value="Suc6P_hydrolase"/>
</dbReference>
<evidence type="ECO:0000313" key="8">
    <source>
        <dbReference type="EMBL" id="CAH2267654.1"/>
    </source>
</evidence>
<dbReference type="InterPro" id="IPR051214">
    <property type="entry name" value="GH32_Enzymes"/>
</dbReference>
<dbReference type="Gene3D" id="2.60.120.560">
    <property type="entry name" value="Exo-inulinase, domain 1"/>
    <property type="match status" value="1"/>
</dbReference>
<dbReference type="InterPro" id="IPR013320">
    <property type="entry name" value="ConA-like_dom_sf"/>
</dbReference>
<dbReference type="InterPro" id="IPR013189">
    <property type="entry name" value="Glyco_hydro_32_C"/>
</dbReference>
<dbReference type="InterPro" id="IPR013148">
    <property type="entry name" value="Glyco_hydro_32_N"/>
</dbReference>
<evidence type="ECO:0000256" key="1">
    <source>
        <dbReference type="ARBA" id="ARBA00009902"/>
    </source>
</evidence>
<dbReference type="SMART" id="SM00640">
    <property type="entry name" value="Glyco_32"/>
    <property type="match status" value="1"/>
</dbReference>